<evidence type="ECO:0000313" key="1">
    <source>
        <dbReference type="EMBL" id="JAE06326.1"/>
    </source>
</evidence>
<protein>
    <submittedName>
        <fullName evidence="1">Uncharacterized protein</fullName>
    </submittedName>
</protein>
<dbReference type="EMBL" id="GBRH01191570">
    <property type="protein sequence ID" value="JAE06326.1"/>
    <property type="molecule type" value="Transcribed_RNA"/>
</dbReference>
<reference evidence="1" key="2">
    <citation type="journal article" date="2015" name="Data Brief">
        <title>Shoot transcriptome of the giant reed, Arundo donax.</title>
        <authorList>
            <person name="Barrero R.A."/>
            <person name="Guerrero F.D."/>
            <person name="Moolhuijzen P."/>
            <person name="Goolsby J.A."/>
            <person name="Tidwell J."/>
            <person name="Bellgard S.E."/>
            <person name="Bellgard M.I."/>
        </authorList>
    </citation>
    <scope>NUCLEOTIDE SEQUENCE</scope>
    <source>
        <tissue evidence="1">Shoot tissue taken approximately 20 cm above the soil surface</tissue>
    </source>
</reference>
<accession>A0A0A9F855</accession>
<reference evidence="1" key="1">
    <citation type="submission" date="2014-09" db="EMBL/GenBank/DDBJ databases">
        <authorList>
            <person name="Magalhaes I.L.F."/>
            <person name="Oliveira U."/>
            <person name="Santos F.R."/>
            <person name="Vidigal T.H.D.A."/>
            <person name="Brescovit A.D."/>
            <person name="Santos A.J."/>
        </authorList>
    </citation>
    <scope>NUCLEOTIDE SEQUENCE</scope>
    <source>
        <tissue evidence="1">Shoot tissue taken approximately 20 cm above the soil surface</tissue>
    </source>
</reference>
<organism evidence="1">
    <name type="scientific">Arundo donax</name>
    <name type="common">Giant reed</name>
    <name type="synonym">Donax arundinaceus</name>
    <dbReference type="NCBI Taxonomy" id="35708"/>
    <lineage>
        <taxon>Eukaryota</taxon>
        <taxon>Viridiplantae</taxon>
        <taxon>Streptophyta</taxon>
        <taxon>Embryophyta</taxon>
        <taxon>Tracheophyta</taxon>
        <taxon>Spermatophyta</taxon>
        <taxon>Magnoliopsida</taxon>
        <taxon>Liliopsida</taxon>
        <taxon>Poales</taxon>
        <taxon>Poaceae</taxon>
        <taxon>PACMAD clade</taxon>
        <taxon>Arundinoideae</taxon>
        <taxon>Arundineae</taxon>
        <taxon>Arundo</taxon>
    </lineage>
</organism>
<proteinExistence type="predicted"/>
<name>A0A0A9F855_ARUDO</name>
<dbReference type="AlphaFoldDB" id="A0A0A9F855"/>
<sequence>MSARILFLPCLSCCFFVLA</sequence>